<dbReference type="Proteomes" id="UP000178116">
    <property type="component" value="Unassembled WGS sequence"/>
</dbReference>
<comment type="subcellular location">
    <subcellularLocation>
        <location evidence="1">Cell membrane</location>
        <topology evidence="1">Multi-pass membrane protein</topology>
    </subcellularLocation>
</comment>
<comment type="caution">
    <text evidence="9">The sequence shown here is derived from an EMBL/GenBank/DDBJ whole genome shotgun (WGS) entry which is preliminary data.</text>
</comment>
<dbReference type="AlphaFoldDB" id="A0A1G2LW94"/>
<evidence type="ECO:0000256" key="4">
    <source>
        <dbReference type="ARBA" id="ARBA00022475"/>
    </source>
</evidence>
<feature type="transmembrane region" description="Helical" evidence="8">
    <location>
        <begin position="12"/>
        <end position="33"/>
    </location>
</feature>
<feature type="transmembrane region" description="Helical" evidence="8">
    <location>
        <begin position="150"/>
        <end position="175"/>
    </location>
</feature>
<dbReference type="Pfam" id="PF01594">
    <property type="entry name" value="AI-2E_transport"/>
    <property type="match status" value="1"/>
</dbReference>
<evidence type="ECO:0000256" key="1">
    <source>
        <dbReference type="ARBA" id="ARBA00004651"/>
    </source>
</evidence>
<dbReference type="PANTHER" id="PTHR21716:SF53">
    <property type="entry name" value="PERMEASE PERM-RELATED"/>
    <property type="match status" value="1"/>
</dbReference>
<evidence type="ECO:0000256" key="3">
    <source>
        <dbReference type="ARBA" id="ARBA00022448"/>
    </source>
</evidence>
<feature type="transmembrane region" description="Helical" evidence="8">
    <location>
        <begin position="238"/>
        <end position="256"/>
    </location>
</feature>
<protein>
    <recommendedName>
        <fullName evidence="11">AI-2E family transporter</fullName>
    </recommendedName>
</protein>
<name>A0A1G2LW94_9BACT</name>
<evidence type="ECO:0000313" key="10">
    <source>
        <dbReference type="Proteomes" id="UP000178116"/>
    </source>
</evidence>
<organism evidence="9 10">
    <name type="scientific">Candidatus Tagabacteria bacterium RIFCSPLOWO2_01_FULL_42_9</name>
    <dbReference type="NCBI Taxonomy" id="1802296"/>
    <lineage>
        <taxon>Bacteria</taxon>
        <taxon>Candidatus Tagaibacteriota</taxon>
    </lineage>
</organism>
<feature type="transmembrane region" description="Helical" evidence="8">
    <location>
        <begin position="39"/>
        <end position="59"/>
    </location>
</feature>
<keyword evidence="3" id="KW-0813">Transport</keyword>
<evidence type="ECO:0000256" key="8">
    <source>
        <dbReference type="SAM" id="Phobius"/>
    </source>
</evidence>
<evidence type="ECO:0000313" key="9">
    <source>
        <dbReference type="EMBL" id="OHA15896.1"/>
    </source>
</evidence>
<keyword evidence="7 8" id="KW-0472">Membrane</keyword>
<sequence>MNSSREKENITIEITTGTIVRAILLGLLLVFLYMVRHVIAILLFSVVIASAIEPIAHFAGRYRIPRILTVIATYFLTFGFLSFSFYLIVPALLSEFLNFTNNFSSQWVVGGETGIGTIFGLTPNLPGALSQFLIHLFAGLEVPIKEFTSGFFQTTVSVFGGVFSLVLTIIISFYLSVQEHGIEKFLLIITPRKYEEYILDLWMRSQIKLGRWIQGQVLLGVLVGVLVFLGLTILEVKYALILAMLAAIFELIPNFGPVLASIPAIGIAFLQSPSLALAVIILFIIIQQFENHLIQPVVIRKIIGVPPILSILAMIIGGTLAGLWGILLAVPVAAVLIEILDDMAAKKQPSV</sequence>
<evidence type="ECO:0008006" key="11">
    <source>
        <dbReference type="Google" id="ProtNLM"/>
    </source>
</evidence>
<evidence type="ECO:0000256" key="6">
    <source>
        <dbReference type="ARBA" id="ARBA00022989"/>
    </source>
</evidence>
<feature type="transmembrane region" description="Helical" evidence="8">
    <location>
        <begin position="262"/>
        <end position="286"/>
    </location>
</feature>
<evidence type="ECO:0000256" key="7">
    <source>
        <dbReference type="ARBA" id="ARBA00023136"/>
    </source>
</evidence>
<dbReference type="GO" id="GO:0005886">
    <property type="term" value="C:plasma membrane"/>
    <property type="evidence" value="ECO:0007669"/>
    <property type="project" value="UniProtKB-SubCell"/>
</dbReference>
<comment type="similarity">
    <text evidence="2">Belongs to the autoinducer-2 exporter (AI-2E) (TC 2.A.86) family.</text>
</comment>
<reference evidence="9 10" key="1">
    <citation type="journal article" date="2016" name="Nat. Commun.">
        <title>Thousands of microbial genomes shed light on interconnected biogeochemical processes in an aquifer system.</title>
        <authorList>
            <person name="Anantharaman K."/>
            <person name="Brown C.T."/>
            <person name="Hug L.A."/>
            <person name="Sharon I."/>
            <person name="Castelle C.J."/>
            <person name="Probst A.J."/>
            <person name="Thomas B.C."/>
            <person name="Singh A."/>
            <person name="Wilkins M.J."/>
            <person name="Karaoz U."/>
            <person name="Brodie E.L."/>
            <person name="Williams K.H."/>
            <person name="Hubbard S.S."/>
            <person name="Banfield J.F."/>
        </authorList>
    </citation>
    <scope>NUCLEOTIDE SEQUENCE [LARGE SCALE GENOMIC DNA]</scope>
</reference>
<gene>
    <name evidence="9" type="ORF">A3A10_01730</name>
</gene>
<dbReference type="PANTHER" id="PTHR21716">
    <property type="entry name" value="TRANSMEMBRANE PROTEIN"/>
    <property type="match status" value="1"/>
</dbReference>
<evidence type="ECO:0000256" key="2">
    <source>
        <dbReference type="ARBA" id="ARBA00009773"/>
    </source>
</evidence>
<proteinExistence type="inferred from homology"/>
<keyword evidence="4" id="KW-1003">Cell membrane</keyword>
<keyword evidence="6 8" id="KW-1133">Transmembrane helix</keyword>
<keyword evidence="5 8" id="KW-0812">Transmembrane</keyword>
<dbReference type="EMBL" id="MHRA01000008">
    <property type="protein sequence ID" value="OHA15896.1"/>
    <property type="molecule type" value="Genomic_DNA"/>
</dbReference>
<evidence type="ECO:0000256" key="5">
    <source>
        <dbReference type="ARBA" id="ARBA00022692"/>
    </source>
</evidence>
<feature type="transmembrane region" description="Helical" evidence="8">
    <location>
        <begin position="322"/>
        <end position="340"/>
    </location>
</feature>
<dbReference type="GO" id="GO:0055085">
    <property type="term" value="P:transmembrane transport"/>
    <property type="evidence" value="ECO:0007669"/>
    <property type="project" value="TreeGrafter"/>
</dbReference>
<accession>A0A1G2LW94</accession>
<feature type="transmembrane region" description="Helical" evidence="8">
    <location>
        <begin position="212"/>
        <end position="231"/>
    </location>
</feature>
<feature type="transmembrane region" description="Helical" evidence="8">
    <location>
        <begin position="71"/>
        <end position="93"/>
    </location>
</feature>
<dbReference type="InterPro" id="IPR002549">
    <property type="entry name" value="AI-2E-like"/>
</dbReference>